<dbReference type="PANTHER" id="PTHR11462">
    <property type="entry name" value="JUN TRANSCRIPTION FACTOR-RELATED"/>
    <property type="match status" value="1"/>
</dbReference>
<dbReference type="GO" id="GO:0000978">
    <property type="term" value="F:RNA polymerase II cis-regulatory region sequence-specific DNA binding"/>
    <property type="evidence" value="ECO:0000318"/>
    <property type="project" value="GO_Central"/>
</dbReference>
<organism evidence="12 13">
    <name type="scientific">Eremothecium gossypii (strain ATCC 10895 / CBS 109.51 / FGSC 9923 / NRRL Y-1056)</name>
    <name type="common">Yeast</name>
    <name type="synonym">Ashbya gossypii</name>
    <dbReference type="NCBI Taxonomy" id="284811"/>
    <lineage>
        <taxon>Eukaryota</taxon>
        <taxon>Fungi</taxon>
        <taxon>Dikarya</taxon>
        <taxon>Ascomycota</taxon>
        <taxon>Saccharomycotina</taxon>
        <taxon>Saccharomycetes</taxon>
        <taxon>Saccharomycetales</taxon>
        <taxon>Saccharomycetaceae</taxon>
        <taxon>Eremothecium</taxon>
    </lineage>
</organism>
<dbReference type="GeneID" id="4620233"/>
<dbReference type="InParanoid" id="Q75AC9"/>
<dbReference type="CDD" id="cd12192">
    <property type="entry name" value="GCN4_cent"/>
    <property type="match status" value="1"/>
</dbReference>
<dbReference type="RefSeq" id="NP_984085.2">
    <property type="nucleotide sequence ID" value="NM_209438.2"/>
</dbReference>
<evidence type="ECO:0000256" key="5">
    <source>
        <dbReference type="ARBA" id="ARBA00023159"/>
    </source>
</evidence>
<reference evidence="12 13" key="1">
    <citation type="journal article" date="2004" name="Science">
        <title>The Ashbya gossypii genome as a tool for mapping the ancient Saccharomyces cerevisiae genome.</title>
        <authorList>
            <person name="Dietrich F.S."/>
            <person name="Voegeli S."/>
            <person name="Brachat S."/>
            <person name="Lerch A."/>
            <person name="Gates K."/>
            <person name="Steiner S."/>
            <person name="Mohr C."/>
            <person name="Pohlmann R."/>
            <person name="Luedi P."/>
            <person name="Choi S."/>
            <person name="Wing R.A."/>
            <person name="Flavier A."/>
            <person name="Gaffney T.D."/>
            <person name="Philippsen P."/>
        </authorList>
    </citation>
    <scope>NUCLEOTIDE SEQUENCE [LARGE SCALE GENOMIC DNA]</scope>
    <source>
        <strain evidence="13">ATCC 10895 / CBS 109.51 / FGSC 9923 / NRRL Y-1056</strain>
    </source>
</reference>
<feature type="compositionally biased region" description="Low complexity" evidence="10">
    <location>
        <begin position="190"/>
        <end position="220"/>
    </location>
</feature>
<evidence type="ECO:0000259" key="11">
    <source>
        <dbReference type="PROSITE" id="PS50217"/>
    </source>
</evidence>
<sequence>MPANDLNSAISMFEMNAGTPGAGAAVAPCSAPVAAYHMGVTPAEQHEALQSSSSTSSSDSSILLGELVFEKFACADNLDHEALAKLERSMPMFSESKSSTDLDSAVENFFGSSSDSTPLFEFEGLGKTADPKTWSSLFDDDIPVTLEDVGAVEPISAAAGTESCFLPTPIIEDAVLKPPKRSLTKRDADSVPASKSASPVSISSNISSPALNGCTSASATSRRRSSVMKSEKYDHLGVITYNRKQRATPLTPVVPESDDPVALKRARNTEAARRSRARKLERMNQLEERVEQLLQKNSELEAEVARLRSLVPSSEQPKYTSRAGN</sequence>
<dbReference type="KEGG" id="ago:AGOS_ADL012C"/>
<dbReference type="FunFam" id="3.30.160.60:FF:001491">
    <property type="entry name" value="Cross-pathway control protein A"/>
    <property type="match status" value="1"/>
</dbReference>
<dbReference type="PROSITE" id="PS00036">
    <property type="entry name" value="BZIP_BASIC"/>
    <property type="match status" value="1"/>
</dbReference>
<evidence type="ECO:0000313" key="13">
    <source>
        <dbReference type="Proteomes" id="UP000000591"/>
    </source>
</evidence>
<dbReference type="STRING" id="284811.Q75AC9"/>
<protein>
    <submittedName>
        <fullName evidence="12">ADL012Cp</fullName>
    </submittedName>
</protein>
<dbReference type="GO" id="GO:0005667">
    <property type="term" value="C:transcription regulator complex"/>
    <property type="evidence" value="ECO:0000318"/>
    <property type="project" value="GO_Central"/>
</dbReference>
<dbReference type="Proteomes" id="UP000000591">
    <property type="component" value="Chromosome IV"/>
</dbReference>
<gene>
    <name evidence="12" type="ORF">AGOS_ADL012C</name>
</gene>
<comment type="subcellular location">
    <subcellularLocation>
        <location evidence="1">Nucleus</location>
    </subcellularLocation>
</comment>
<dbReference type="SMART" id="SM00338">
    <property type="entry name" value="BRLZ"/>
    <property type="match status" value="1"/>
</dbReference>
<dbReference type="FunCoup" id="Q75AC9">
    <property type="interactions" value="4023"/>
</dbReference>
<keyword evidence="4" id="KW-0238">DNA-binding</keyword>
<keyword evidence="9" id="KW-0175">Coiled coil</keyword>
<name>Q75AC9_EREGS</name>
<dbReference type="GO" id="GO:0005634">
    <property type="term" value="C:nucleus"/>
    <property type="evidence" value="ECO:0007669"/>
    <property type="project" value="UniProtKB-SubCell"/>
</dbReference>
<evidence type="ECO:0000256" key="1">
    <source>
        <dbReference type="ARBA" id="ARBA00004123"/>
    </source>
</evidence>
<dbReference type="PANTHER" id="PTHR11462:SF35">
    <property type="entry name" value="TRANSCRIPTION FACTOR JRA"/>
    <property type="match status" value="1"/>
</dbReference>
<feature type="domain" description="BZIP" evidence="11">
    <location>
        <begin position="258"/>
        <end position="308"/>
    </location>
</feature>
<evidence type="ECO:0000256" key="8">
    <source>
        <dbReference type="ARBA" id="ARBA00061302"/>
    </source>
</evidence>
<evidence type="ECO:0000256" key="6">
    <source>
        <dbReference type="ARBA" id="ARBA00023163"/>
    </source>
</evidence>
<dbReference type="Pfam" id="PF07716">
    <property type="entry name" value="bZIP_2"/>
    <property type="match status" value="1"/>
</dbReference>
<dbReference type="SUPFAM" id="SSF57959">
    <property type="entry name" value="Leucine zipper domain"/>
    <property type="match status" value="1"/>
</dbReference>
<evidence type="ECO:0000313" key="12">
    <source>
        <dbReference type="EMBL" id="AAS51909.2"/>
    </source>
</evidence>
<accession>Q75AC9</accession>
<feature type="region of interest" description="Disordered" evidence="10">
    <location>
        <begin position="181"/>
        <end position="229"/>
    </location>
</feature>
<reference evidence="13" key="2">
    <citation type="journal article" date="2013" name="G3 (Bethesda)">
        <title>Genomes of Ashbya fungi isolated from insects reveal four mating-type loci, numerous translocations, lack of transposons, and distinct gene duplications.</title>
        <authorList>
            <person name="Dietrich F.S."/>
            <person name="Voegeli S."/>
            <person name="Kuo S."/>
            <person name="Philippsen P."/>
        </authorList>
    </citation>
    <scope>GENOME REANNOTATION</scope>
    <source>
        <strain evidence="13">ATCC 10895 / CBS 109.51 / FGSC 9923 / NRRL Y-1056</strain>
    </source>
</reference>
<keyword evidence="13" id="KW-1185">Reference proteome</keyword>
<dbReference type="InterPro" id="IPR050946">
    <property type="entry name" value="AP-1_TF_bZIP"/>
</dbReference>
<dbReference type="GO" id="GO:1903833">
    <property type="term" value="P:positive regulation of cellular response to amino acid starvation"/>
    <property type="evidence" value="ECO:0000318"/>
    <property type="project" value="GO_Central"/>
</dbReference>
<dbReference type="OMA" id="PMFEYEN"/>
<keyword evidence="7" id="KW-0539">Nucleus</keyword>
<dbReference type="eggNOG" id="KOG0837">
    <property type="taxonomic scope" value="Eukaryota"/>
</dbReference>
<dbReference type="GO" id="GO:0045944">
    <property type="term" value="P:positive regulation of transcription by RNA polymerase II"/>
    <property type="evidence" value="ECO:0000318"/>
    <property type="project" value="GO_Central"/>
</dbReference>
<proteinExistence type="inferred from homology"/>
<keyword evidence="5" id="KW-0010">Activator</keyword>
<keyword evidence="3" id="KW-0805">Transcription regulation</keyword>
<dbReference type="GO" id="GO:0000981">
    <property type="term" value="F:DNA-binding transcription factor activity, RNA polymerase II-specific"/>
    <property type="evidence" value="ECO:0000318"/>
    <property type="project" value="GO_Central"/>
</dbReference>
<comment type="similarity">
    <text evidence="8">Belongs to the bZIP family. GCN4 subfamily.</text>
</comment>
<dbReference type="AlphaFoldDB" id="Q75AC9"/>
<feature type="coiled-coil region" evidence="9">
    <location>
        <begin position="269"/>
        <end position="310"/>
    </location>
</feature>
<dbReference type="HOGENOM" id="CLU_068501_1_0_1"/>
<keyword evidence="2" id="KW-0028">Amino-acid biosynthesis</keyword>
<dbReference type="OrthoDB" id="5419235at2759"/>
<evidence type="ECO:0000256" key="9">
    <source>
        <dbReference type="SAM" id="Coils"/>
    </source>
</evidence>
<evidence type="ECO:0000256" key="10">
    <source>
        <dbReference type="SAM" id="MobiDB-lite"/>
    </source>
</evidence>
<dbReference type="PROSITE" id="PS50217">
    <property type="entry name" value="BZIP"/>
    <property type="match status" value="1"/>
</dbReference>
<dbReference type="Gene3D" id="3.30.160.60">
    <property type="entry name" value="Classic Zinc Finger"/>
    <property type="match status" value="1"/>
</dbReference>
<dbReference type="EMBL" id="AE016817">
    <property type="protein sequence ID" value="AAS51909.2"/>
    <property type="molecule type" value="Genomic_DNA"/>
</dbReference>
<keyword evidence="6" id="KW-0804">Transcription</keyword>
<evidence type="ECO:0000256" key="2">
    <source>
        <dbReference type="ARBA" id="ARBA00022605"/>
    </source>
</evidence>
<dbReference type="InterPro" id="IPR004827">
    <property type="entry name" value="bZIP"/>
</dbReference>
<dbReference type="GO" id="GO:0008652">
    <property type="term" value="P:amino acid biosynthetic process"/>
    <property type="evidence" value="ECO:0007669"/>
    <property type="project" value="UniProtKB-KW"/>
</dbReference>
<dbReference type="InterPro" id="IPR046347">
    <property type="entry name" value="bZIP_sf"/>
</dbReference>
<dbReference type="CDD" id="cd12193">
    <property type="entry name" value="bZIP_GCN4"/>
    <property type="match status" value="1"/>
</dbReference>
<evidence type="ECO:0000256" key="3">
    <source>
        <dbReference type="ARBA" id="ARBA00023015"/>
    </source>
</evidence>
<evidence type="ECO:0000256" key="4">
    <source>
        <dbReference type="ARBA" id="ARBA00023125"/>
    </source>
</evidence>
<evidence type="ECO:0000256" key="7">
    <source>
        <dbReference type="ARBA" id="ARBA00023242"/>
    </source>
</evidence>